<dbReference type="Proteomes" id="UP001615550">
    <property type="component" value="Unassembled WGS sequence"/>
</dbReference>
<dbReference type="EMBL" id="JBGORX010000001">
    <property type="protein sequence ID" value="MFJ1267650.1"/>
    <property type="molecule type" value="Genomic_DNA"/>
</dbReference>
<accession>A0ABW8D4M3</accession>
<dbReference type="Pfam" id="PF02826">
    <property type="entry name" value="2-Hacid_dh_C"/>
    <property type="match status" value="1"/>
</dbReference>
<dbReference type="RefSeq" id="WP_400186377.1">
    <property type="nucleotide sequence ID" value="NZ_JBGORX010000001.1"/>
</dbReference>
<sequence length="445" mass="49713">MEMVFSDQSLFGNTNTSSDSLTLPEINLPVMDALLEKAFADGKSDIFKKTAIYYVHHPLQTSINVIDGLIRLGAKPKNIFILGKRYSECEAVVSALIKKGVHYQPCSMQTNIGRYSYSFIRDINWLWAGMVEQIKKEDVKEILILDHGGHAIAFVPLMLLQQYKVLGIEKTTAGFINNEKHGVPPIPIIDVANSAAKRFLESPLIAEAVVNKIVSYLPENINDFIFGVVGLGSIGEAVANRLRSLGCRLIVHDINPGKLQSIHGKPNILCTHDLSALIAESDYIFGCSGRDISEGRLEQFRLSTSNKVLISCSSEDKEYLSLLHMINQYSLKEHEPLDDIEYHTEFGSTIHLLRGGFPVNFDHSGESVPANDIQLTRSLVLAAVLQASEYFKSPQIKKGVYALDSAYQRFVINEWLKYQDTSNIQPEELFNLLNEDWISLHSNGV</sequence>
<evidence type="ECO:0000313" key="3">
    <source>
        <dbReference type="EMBL" id="MFJ1267650.1"/>
    </source>
</evidence>
<organism evidence="3 4">
    <name type="scientific">Legionella lytica</name>
    <dbReference type="NCBI Taxonomy" id="96232"/>
    <lineage>
        <taxon>Bacteria</taxon>
        <taxon>Pseudomonadati</taxon>
        <taxon>Pseudomonadota</taxon>
        <taxon>Gammaproteobacteria</taxon>
        <taxon>Legionellales</taxon>
        <taxon>Legionellaceae</taxon>
        <taxon>Legionella</taxon>
    </lineage>
</organism>
<evidence type="ECO:0000256" key="1">
    <source>
        <dbReference type="ARBA" id="ARBA00023027"/>
    </source>
</evidence>
<dbReference type="InterPro" id="IPR006140">
    <property type="entry name" value="D-isomer_DH_NAD-bd"/>
</dbReference>
<keyword evidence="1" id="KW-0520">NAD</keyword>
<comment type="caution">
    <text evidence="3">The sequence shown here is derived from an EMBL/GenBank/DDBJ whole genome shotgun (WGS) entry which is preliminary data.</text>
</comment>
<evidence type="ECO:0000313" key="4">
    <source>
        <dbReference type="Proteomes" id="UP001615550"/>
    </source>
</evidence>
<evidence type="ECO:0000259" key="2">
    <source>
        <dbReference type="Pfam" id="PF02826"/>
    </source>
</evidence>
<gene>
    <name evidence="3" type="ORF">ACD661_03645</name>
</gene>
<dbReference type="Gene3D" id="3.40.50.1480">
    <property type="entry name" value="Adenosylhomocysteinase-like"/>
    <property type="match status" value="1"/>
</dbReference>
<dbReference type="SUPFAM" id="SSF51735">
    <property type="entry name" value="NAD(P)-binding Rossmann-fold domains"/>
    <property type="match status" value="1"/>
</dbReference>
<name>A0ABW8D4M3_9GAMM</name>
<feature type="domain" description="D-isomer specific 2-hydroxyacid dehydrogenase NAD-binding" evidence="2">
    <location>
        <begin position="220"/>
        <end position="285"/>
    </location>
</feature>
<proteinExistence type="predicted"/>
<dbReference type="Gene3D" id="3.40.50.720">
    <property type="entry name" value="NAD(P)-binding Rossmann-like Domain"/>
    <property type="match status" value="1"/>
</dbReference>
<reference evidence="3 4" key="1">
    <citation type="submission" date="2024-08" db="EMBL/GenBank/DDBJ databases">
        <title>Draft Genome Sequence of Legionella lytica strain DSB2004, Isolated From a Fire Sprinkler System.</title>
        <authorList>
            <person name="Everhart A.D."/>
            <person name="Kidane D.T."/>
            <person name="Farone A.L."/>
            <person name="Farone M.B."/>
        </authorList>
    </citation>
    <scope>NUCLEOTIDE SEQUENCE [LARGE SCALE GENOMIC DNA]</scope>
    <source>
        <strain evidence="3 4">DSB2004</strain>
    </source>
</reference>
<protein>
    <submittedName>
        <fullName evidence="3">NAD(P)-dependent oxidoreductase</fullName>
    </submittedName>
</protein>
<dbReference type="InterPro" id="IPR036291">
    <property type="entry name" value="NAD(P)-bd_dom_sf"/>
</dbReference>
<keyword evidence="4" id="KW-1185">Reference proteome</keyword>
<dbReference type="InterPro" id="IPR042172">
    <property type="entry name" value="Adenosylhomocyst_ase-like_sf"/>
</dbReference>